<dbReference type="Pfam" id="PF01909">
    <property type="entry name" value="NTP_transf_2"/>
    <property type="match status" value="1"/>
</dbReference>
<accession>A0A2W1JXZ1</accession>
<evidence type="ECO:0000256" key="4">
    <source>
        <dbReference type="ARBA" id="ARBA00022695"/>
    </source>
</evidence>
<dbReference type="CDD" id="cd05403">
    <property type="entry name" value="NT_KNTase_like"/>
    <property type="match status" value="1"/>
</dbReference>
<reference evidence="11 12" key="1">
    <citation type="journal article" date="2018" name="Sci. Rep.">
        <title>A novel species of the marine cyanobacterium Acaryochloris with a unique pigment content and lifestyle.</title>
        <authorList>
            <person name="Partensky F."/>
            <person name="Six C."/>
            <person name="Ratin M."/>
            <person name="Garczarek L."/>
            <person name="Vaulot D."/>
            <person name="Probert I."/>
            <person name="Calteau A."/>
            <person name="Gourvil P."/>
            <person name="Marie D."/>
            <person name="Grebert T."/>
            <person name="Bouchier C."/>
            <person name="Le Panse S."/>
            <person name="Gachenot M."/>
            <person name="Rodriguez F."/>
            <person name="Garrido J.L."/>
        </authorList>
    </citation>
    <scope>NUCLEOTIDE SEQUENCE [LARGE SCALE GENOMIC DNA]</scope>
    <source>
        <strain evidence="11 12">RCC1774</strain>
    </source>
</reference>
<gene>
    <name evidence="11" type="ORF">C1752_01051</name>
</gene>
<dbReference type="EMBL" id="PQWO01000002">
    <property type="protein sequence ID" value="PZD74912.1"/>
    <property type="molecule type" value="Genomic_DNA"/>
</dbReference>
<dbReference type="Gene3D" id="3.30.460.10">
    <property type="entry name" value="Beta Polymerase, domain 2"/>
    <property type="match status" value="1"/>
</dbReference>
<keyword evidence="2" id="KW-1277">Toxin-antitoxin system</keyword>
<protein>
    <recommendedName>
        <fullName evidence="10">Polymerase nucleotidyl transferase domain-containing protein</fullName>
    </recommendedName>
</protein>
<dbReference type="PANTHER" id="PTHR33571:SF14">
    <property type="entry name" value="PROTEIN ADENYLYLTRANSFERASE MJ0435-RELATED"/>
    <property type="match status" value="1"/>
</dbReference>
<dbReference type="OrthoDB" id="560823at2"/>
<proteinExistence type="inferred from homology"/>
<evidence type="ECO:0000256" key="8">
    <source>
        <dbReference type="ARBA" id="ARBA00022842"/>
    </source>
</evidence>
<comment type="similarity">
    <text evidence="9">Belongs to the MntA antitoxin family.</text>
</comment>
<name>A0A2W1JXZ1_9CYAN</name>
<evidence type="ECO:0000256" key="3">
    <source>
        <dbReference type="ARBA" id="ARBA00022679"/>
    </source>
</evidence>
<dbReference type="AlphaFoldDB" id="A0A2W1JXZ1"/>
<dbReference type="RefSeq" id="WP_110984991.1">
    <property type="nucleotide sequence ID" value="NZ_CAWNWM010000002.1"/>
</dbReference>
<dbReference type="Proteomes" id="UP000248857">
    <property type="component" value="Unassembled WGS sequence"/>
</dbReference>
<keyword evidence="7" id="KW-0067">ATP-binding</keyword>
<evidence type="ECO:0000313" key="12">
    <source>
        <dbReference type="Proteomes" id="UP000248857"/>
    </source>
</evidence>
<keyword evidence="6" id="KW-0547">Nucleotide-binding</keyword>
<dbReference type="GO" id="GO:0046872">
    <property type="term" value="F:metal ion binding"/>
    <property type="evidence" value="ECO:0007669"/>
    <property type="project" value="UniProtKB-KW"/>
</dbReference>
<dbReference type="PANTHER" id="PTHR33571">
    <property type="entry name" value="SSL8005 PROTEIN"/>
    <property type="match status" value="1"/>
</dbReference>
<keyword evidence="8" id="KW-0460">Magnesium</keyword>
<dbReference type="SUPFAM" id="SSF81301">
    <property type="entry name" value="Nucleotidyltransferase"/>
    <property type="match status" value="1"/>
</dbReference>
<dbReference type="GO" id="GO:0016779">
    <property type="term" value="F:nucleotidyltransferase activity"/>
    <property type="evidence" value="ECO:0007669"/>
    <property type="project" value="UniProtKB-KW"/>
</dbReference>
<keyword evidence="12" id="KW-1185">Reference proteome</keyword>
<comment type="cofactor">
    <cofactor evidence="1">
        <name>Mg(2+)</name>
        <dbReference type="ChEBI" id="CHEBI:18420"/>
    </cofactor>
</comment>
<keyword evidence="3" id="KW-0808">Transferase</keyword>
<dbReference type="InterPro" id="IPR052038">
    <property type="entry name" value="Type-VII_TA_antitoxin"/>
</dbReference>
<dbReference type="InterPro" id="IPR002934">
    <property type="entry name" value="Polymerase_NTP_transf_dom"/>
</dbReference>
<sequence>MQRQKLLSIVKAHQQQLQELGVRSLDLFGSVARNQAGPDSDADFLVEFSQPVGLFGLFEVQHYLESLLGCSVDIGTVKSLRKNLREPVLKDIVRVF</sequence>
<comment type="caution">
    <text evidence="11">The sequence shown here is derived from an EMBL/GenBank/DDBJ whole genome shotgun (WGS) entry which is preliminary data.</text>
</comment>
<evidence type="ECO:0000259" key="10">
    <source>
        <dbReference type="Pfam" id="PF01909"/>
    </source>
</evidence>
<feature type="domain" description="Polymerase nucleotidyl transferase" evidence="10">
    <location>
        <begin position="15"/>
        <end position="87"/>
    </location>
</feature>
<evidence type="ECO:0000256" key="1">
    <source>
        <dbReference type="ARBA" id="ARBA00001946"/>
    </source>
</evidence>
<evidence type="ECO:0000256" key="2">
    <source>
        <dbReference type="ARBA" id="ARBA00022649"/>
    </source>
</evidence>
<evidence type="ECO:0000256" key="6">
    <source>
        <dbReference type="ARBA" id="ARBA00022741"/>
    </source>
</evidence>
<dbReference type="InterPro" id="IPR043519">
    <property type="entry name" value="NT_sf"/>
</dbReference>
<organism evidence="11 12">
    <name type="scientific">Acaryochloris thomasi RCC1774</name>
    <dbReference type="NCBI Taxonomy" id="1764569"/>
    <lineage>
        <taxon>Bacteria</taxon>
        <taxon>Bacillati</taxon>
        <taxon>Cyanobacteriota</taxon>
        <taxon>Cyanophyceae</taxon>
        <taxon>Acaryochloridales</taxon>
        <taxon>Acaryochloridaceae</taxon>
        <taxon>Acaryochloris</taxon>
        <taxon>Acaryochloris thomasi</taxon>
    </lineage>
</organism>
<dbReference type="GO" id="GO:0005524">
    <property type="term" value="F:ATP binding"/>
    <property type="evidence" value="ECO:0007669"/>
    <property type="project" value="UniProtKB-KW"/>
</dbReference>
<evidence type="ECO:0000313" key="11">
    <source>
        <dbReference type="EMBL" id="PZD74912.1"/>
    </source>
</evidence>
<evidence type="ECO:0000256" key="9">
    <source>
        <dbReference type="ARBA" id="ARBA00038276"/>
    </source>
</evidence>
<evidence type="ECO:0000256" key="7">
    <source>
        <dbReference type="ARBA" id="ARBA00022840"/>
    </source>
</evidence>
<keyword evidence="4" id="KW-0548">Nucleotidyltransferase</keyword>
<evidence type="ECO:0000256" key="5">
    <source>
        <dbReference type="ARBA" id="ARBA00022723"/>
    </source>
</evidence>
<keyword evidence="5" id="KW-0479">Metal-binding</keyword>